<dbReference type="Pfam" id="PF00580">
    <property type="entry name" value="UvrD-helicase"/>
    <property type="match status" value="1"/>
</dbReference>
<name>A0A5M3TA77_LIMPL</name>
<evidence type="ECO:0000259" key="14">
    <source>
        <dbReference type="PROSITE" id="PS51217"/>
    </source>
</evidence>
<keyword evidence="3 11" id="KW-0378">Hydrolase</keyword>
<gene>
    <name evidence="15" type="ORF">NIES46_38530</name>
</gene>
<feature type="domain" description="UvrD-like helicase ATP-binding" evidence="13">
    <location>
        <begin position="54"/>
        <end position="380"/>
    </location>
</feature>
<dbReference type="InterPro" id="IPR013986">
    <property type="entry name" value="DExx_box_DNA_helicase_dom_sf"/>
</dbReference>
<feature type="domain" description="UvrD-like helicase C-terminal" evidence="14">
    <location>
        <begin position="401"/>
        <end position="677"/>
    </location>
</feature>
<evidence type="ECO:0000256" key="9">
    <source>
        <dbReference type="ARBA" id="ARBA00034808"/>
    </source>
</evidence>
<evidence type="ECO:0000256" key="11">
    <source>
        <dbReference type="PROSITE-ProRule" id="PRU00560"/>
    </source>
</evidence>
<dbReference type="PROSITE" id="PS51217">
    <property type="entry name" value="UVRD_HELICASE_CTER"/>
    <property type="match status" value="1"/>
</dbReference>
<dbReference type="Gene3D" id="3.40.50.300">
    <property type="entry name" value="P-loop containing nucleotide triphosphate hydrolases"/>
    <property type="match status" value="3"/>
</dbReference>
<dbReference type="PANTHER" id="PTHR11070:SF2">
    <property type="entry name" value="ATP-DEPENDENT DNA HELICASE SRS2"/>
    <property type="match status" value="1"/>
</dbReference>
<accession>A0A5M3TA77</accession>
<dbReference type="InterPro" id="IPR000212">
    <property type="entry name" value="DNA_helicase_UvrD/REP"/>
</dbReference>
<dbReference type="SUPFAM" id="SSF52540">
    <property type="entry name" value="P-loop containing nucleoside triphosphate hydrolases"/>
    <property type="match status" value="1"/>
</dbReference>
<comment type="catalytic activity">
    <reaction evidence="8">
        <text>Couples ATP hydrolysis with the unwinding of duplex DNA by translocating in the 3'-5' direction.</text>
        <dbReference type="EC" id="5.6.2.4"/>
    </reaction>
</comment>
<comment type="caution">
    <text evidence="15">The sequence shown here is derived from an EMBL/GenBank/DDBJ whole genome shotgun (WGS) entry which is preliminary data.</text>
</comment>
<keyword evidence="4 11" id="KW-0347">Helicase</keyword>
<keyword evidence="7" id="KW-0413">Isomerase</keyword>
<keyword evidence="6" id="KW-0238">DNA-binding</keyword>
<dbReference type="Pfam" id="PF13361">
    <property type="entry name" value="UvrD_C"/>
    <property type="match status" value="2"/>
</dbReference>
<evidence type="ECO:0000256" key="10">
    <source>
        <dbReference type="ARBA" id="ARBA00048988"/>
    </source>
</evidence>
<evidence type="ECO:0000256" key="4">
    <source>
        <dbReference type="ARBA" id="ARBA00022806"/>
    </source>
</evidence>
<evidence type="ECO:0000313" key="16">
    <source>
        <dbReference type="Proteomes" id="UP000326169"/>
    </source>
</evidence>
<evidence type="ECO:0000256" key="3">
    <source>
        <dbReference type="ARBA" id="ARBA00022801"/>
    </source>
</evidence>
<feature type="binding site" evidence="11">
    <location>
        <begin position="75"/>
        <end position="82"/>
    </location>
    <ligand>
        <name>ATP</name>
        <dbReference type="ChEBI" id="CHEBI:30616"/>
    </ligand>
</feature>
<evidence type="ECO:0000259" key="13">
    <source>
        <dbReference type="PROSITE" id="PS51198"/>
    </source>
</evidence>
<evidence type="ECO:0000256" key="2">
    <source>
        <dbReference type="ARBA" id="ARBA00022741"/>
    </source>
</evidence>
<comment type="catalytic activity">
    <reaction evidence="10">
        <text>ATP + H2O = ADP + phosphate + H(+)</text>
        <dbReference type="Rhea" id="RHEA:13065"/>
        <dbReference type="ChEBI" id="CHEBI:15377"/>
        <dbReference type="ChEBI" id="CHEBI:15378"/>
        <dbReference type="ChEBI" id="CHEBI:30616"/>
        <dbReference type="ChEBI" id="CHEBI:43474"/>
        <dbReference type="ChEBI" id="CHEBI:456216"/>
        <dbReference type="EC" id="5.6.2.4"/>
    </reaction>
</comment>
<dbReference type="Gene3D" id="1.10.10.160">
    <property type="match status" value="1"/>
</dbReference>
<organism evidence="15 16">
    <name type="scientific">Limnospira platensis NIES-46</name>
    <dbReference type="NCBI Taxonomy" id="1236695"/>
    <lineage>
        <taxon>Bacteria</taxon>
        <taxon>Bacillati</taxon>
        <taxon>Cyanobacteriota</taxon>
        <taxon>Cyanophyceae</taxon>
        <taxon>Oscillatoriophycideae</taxon>
        <taxon>Oscillatoriales</taxon>
        <taxon>Sirenicapillariaceae</taxon>
        <taxon>Limnospira</taxon>
    </lineage>
</organism>
<comment type="similarity">
    <text evidence="1">Belongs to the helicase family. UvrD subfamily.</text>
</comment>
<keyword evidence="5 11" id="KW-0067">ATP-binding</keyword>
<feature type="region of interest" description="Disordered" evidence="12">
    <location>
        <begin position="409"/>
        <end position="432"/>
    </location>
</feature>
<evidence type="ECO:0000256" key="6">
    <source>
        <dbReference type="ARBA" id="ARBA00023125"/>
    </source>
</evidence>
<dbReference type="InterPro" id="IPR014017">
    <property type="entry name" value="DNA_helicase_UvrD-like_C"/>
</dbReference>
<dbReference type="Proteomes" id="UP000326169">
    <property type="component" value="Unassembled WGS sequence"/>
</dbReference>
<feature type="compositionally biased region" description="Basic and acidic residues" evidence="12">
    <location>
        <begin position="409"/>
        <end position="420"/>
    </location>
</feature>
<dbReference type="PROSITE" id="PS51198">
    <property type="entry name" value="UVRD_HELICASE_ATP_BIND"/>
    <property type="match status" value="1"/>
</dbReference>
<sequence>MIYWARFVTKDTEDQLNPSPDSRGDLWDSSHTPDSEIAETSRRERQKALDSIESSLRPGQDAMGKWKGGRLAVSAVPGAGKSTGMAAAAALAIARHQLNPQRQLIVVTFTRAAASNIRAKIRQHLNNLSISPVGFVVNTLHGLALYIATNHPALSGLDLENATLVVPTSSHRLIRACVEQWITHNPRLYETLIEGCQFDSEETERWRRRSVLRTEVLPELALKVIHEAKSSGLTPDQLRRLGEKIPDDYQIMNIAAGLYDNYQELLQKQQLIDYDEMILGALRVLENPQIRQSWQQRVFAVFEDEAQDSTPLQNQLIEILAQDSGNNSDLANLNLVRVGDSNQAINSTFTPADPVYFRQFCENCEALGRLATMDRAGRSNQIIIKAANFVLKWVNDKFSEFPELPFRAQDIRPVDPDDPQKNANPEPHGQGVEIYQPESIYDTVNLIFKRIFSIFQQHPEGSFAILVRENRQGEFIAKALRQPQEYEVEVNLSDYPITIFDAYESARQSHIPREMLQLLQFIHRPHSPNYLKAALKVLSDRHRIPNQDFNILAAQPEQFLYPGPLSPPQSENVSRCRQLCCSLIKARFELPVYELISFLALALQYEKSELASADKLATRISQHTAGNQTLSAMLTTLDEIVSSEKFDTIETDEENSDDSIFTRPGQVTIITMHKAKGLDWDYVFLPFLHEKNIPGNLRVNPQKRFLGDFTLPEVARAQIRAYLHNYQQLPDITTAWEQAKYLKNAEEYRLLYVAMTRAKRLLWMSAAQLAPYSWRKPENQQKQAPCPVVTALKTEFPHNFISRSYNEDN</sequence>
<keyword evidence="2 11" id="KW-0547">Nucleotide-binding</keyword>
<evidence type="ECO:0000256" key="8">
    <source>
        <dbReference type="ARBA" id="ARBA00034617"/>
    </source>
</evidence>
<keyword evidence="16" id="KW-1185">Reference proteome</keyword>
<dbReference type="RefSeq" id="WP_006618106.1">
    <property type="nucleotide sequence ID" value="NZ_BIMW01000148.1"/>
</dbReference>
<proteinExistence type="inferred from homology"/>
<dbReference type="EMBL" id="BIMW01000148">
    <property type="protein sequence ID" value="GCE95787.1"/>
    <property type="molecule type" value="Genomic_DNA"/>
</dbReference>
<evidence type="ECO:0000256" key="12">
    <source>
        <dbReference type="SAM" id="MobiDB-lite"/>
    </source>
</evidence>
<evidence type="ECO:0000256" key="7">
    <source>
        <dbReference type="ARBA" id="ARBA00023235"/>
    </source>
</evidence>
<feature type="region of interest" description="Disordered" evidence="12">
    <location>
        <begin position="13"/>
        <end position="63"/>
    </location>
</feature>
<dbReference type="PANTHER" id="PTHR11070">
    <property type="entry name" value="UVRD / RECB / PCRA DNA HELICASE FAMILY MEMBER"/>
    <property type="match status" value="1"/>
</dbReference>
<feature type="compositionally biased region" description="Basic and acidic residues" evidence="12">
    <location>
        <begin position="22"/>
        <end position="50"/>
    </location>
</feature>
<reference evidence="15 16" key="1">
    <citation type="journal article" date="2019" name="J Genomics">
        <title>The Draft Genome of a Hydrogen-producing Cyanobacterium, Arthrospira platensis NIES-46.</title>
        <authorList>
            <person name="Suzuki S."/>
            <person name="Yamaguchi H."/>
            <person name="Kawachi M."/>
        </authorList>
    </citation>
    <scope>NUCLEOTIDE SEQUENCE [LARGE SCALE GENOMIC DNA]</scope>
    <source>
        <strain evidence="15 16">NIES-46</strain>
    </source>
</reference>
<evidence type="ECO:0000256" key="5">
    <source>
        <dbReference type="ARBA" id="ARBA00022840"/>
    </source>
</evidence>
<dbReference type="InterPro" id="IPR027417">
    <property type="entry name" value="P-loop_NTPase"/>
</dbReference>
<dbReference type="GeneID" id="301684629"/>
<dbReference type="InterPro" id="IPR014016">
    <property type="entry name" value="UvrD-like_ATP-bd"/>
</dbReference>
<dbReference type="EC" id="5.6.2.4" evidence="9"/>
<protein>
    <recommendedName>
        <fullName evidence="9">DNA 3'-5' helicase</fullName>
        <ecNumber evidence="9">5.6.2.4</ecNumber>
    </recommendedName>
</protein>
<evidence type="ECO:0000313" key="15">
    <source>
        <dbReference type="EMBL" id="GCE95787.1"/>
    </source>
</evidence>
<evidence type="ECO:0000256" key="1">
    <source>
        <dbReference type="ARBA" id="ARBA00009922"/>
    </source>
</evidence>